<evidence type="ECO:0000256" key="1">
    <source>
        <dbReference type="ARBA" id="ARBA00008645"/>
    </source>
</evidence>
<gene>
    <name evidence="4" type="ORF">GCM10022263_02080</name>
</gene>
<keyword evidence="5" id="KW-1185">Reference proteome</keyword>
<dbReference type="CDD" id="cd06223">
    <property type="entry name" value="PRTases_typeI"/>
    <property type="match status" value="1"/>
</dbReference>
<dbReference type="RefSeq" id="WP_218235100.1">
    <property type="nucleotide sequence ID" value="NZ_BAABBB010000003.1"/>
</dbReference>
<evidence type="ECO:0000313" key="4">
    <source>
        <dbReference type="EMBL" id="GAA3517958.1"/>
    </source>
</evidence>
<comment type="caution">
    <text evidence="4">The sequence shown here is derived from an EMBL/GenBank/DDBJ whole genome shotgun (WGS) entry which is preliminary data.</text>
</comment>
<feature type="domain" description="Phosphoribosyltransferase" evidence="2">
    <location>
        <begin position="15"/>
        <end position="184"/>
    </location>
</feature>
<dbReference type="InterPro" id="IPR050261">
    <property type="entry name" value="FrsA_esterase"/>
</dbReference>
<dbReference type="InterPro" id="IPR000836">
    <property type="entry name" value="PRTase_dom"/>
</dbReference>
<evidence type="ECO:0000313" key="5">
    <source>
        <dbReference type="Proteomes" id="UP001500301"/>
    </source>
</evidence>
<name>A0ABP6UTJ4_9ACTN</name>
<feature type="domain" description="Dienelactone hydrolase" evidence="3">
    <location>
        <begin position="244"/>
        <end position="420"/>
    </location>
</feature>
<reference evidence="5" key="1">
    <citation type="journal article" date="2019" name="Int. J. Syst. Evol. Microbiol.">
        <title>The Global Catalogue of Microorganisms (GCM) 10K type strain sequencing project: providing services to taxonomists for standard genome sequencing and annotation.</title>
        <authorList>
            <consortium name="The Broad Institute Genomics Platform"/>
            <consortium name="The Broad Institute Genome Sequencing Center for Infectious Disease"/>
            <person name="Wu L."/>
            <person name="Ma J."/>
        </authorList>
    </citation>
    <scope>NUCLEOTIDE SEQUENCE [LARGE SCALE GENOMIC DNA]</scope>
    <source>
        <strain evidence="5">JCM 17460</strain>
    </source>
</reference>
<evidence type="ECO:0000259" key="3">
    <source>
        <dbReference type="Pfam" id="PF01738"/>
    </source>
</evidence>
<dbReference type="PANTHER" id="PTHR22946">
    <property type="entry name" value="DIENELACTONE HYDROLASE DOMAIN-CONTAINING PROTEIN-RELATED"/>
    <property type="match status" value="1"/>
</dbReference>
<keyword evidence="4" id="KW-0328">Glycosyltransferase</keyword>
<organism evidence="4 5">
    <name type="scientific">Nocardioides daeguensis</name>
    <dbReference type="NCBI Taxonomy" id="908359"/>
    <lineage>
        <taxon>Bacteria</taxon>
        <taxon>Bacillati</taxon>
        <taxon>Actinomycetota</taxon>
        <taxon>Actinomycetes</taxon>
        <taxon>Propionibacteriales</taxon>
        <taxon>Nocardioidaceae</taxon>
        <taxon>Nocardioides</taxon>
    </lineage>
</organism>
<sequence length="450" mass="47898">MSPGTEVTFADRADAGRQLAQRLRHLRGQDVVVLGLPRGGVPVALEVARELRAPLDVIVVRKLGLPFQPEVAMGAIGEGGYEVLDRGLIARTGVTDRQLELVEARERAELQDRVRRFRPGREPADLTGRTAVIVDDGIATGATAAVACQAARHLGATRVLVAVPVGPAGLRRTDLGADDVVVVQTPDPFWSVGQHYRDFAPTTDDEVVRLVTAEPRVAPSPLATQRPGYDADVELPLRQQVLRGHLHLPADPRGIVVFAHGSGSSRHSSRNQYVARVLREAGLGTLLLDLLTPEEEQDRDNVFDVALLAGRVAAAVRWLRDRPDAAAARIGLFGASTGAAAALGAAADPGLQIAAVVSRGGRPDLAGPHLRHVTAPTLLVVGGADTQVLRLNQLAADQLGCVHELRVVPRATHLFEEPGALREVAHLARDWFSHYLLAGGTERSAPLGVA</sequence>
<comment type="similarity">
    <text evidence="1">Belongs to the AB hydrolase superfamily.</text>
</comment>
<keyword evidence="4" id="KW-0808">Transferase</keyword>
<dbReference type="Pfam" id="PF00156">
    <property type="entry name" value="Pribosyltran"/>
    <property type="match status" value="1"/>
</dbReference>
<protein>
    <submittedName>
        <fullName evidence="4">Phosphoribosyltransferase family protein</fullName>
    </submittedName>
</protein>
<dbReference type="Proteomes" id="UP001500301">
    <property type="component" value="Unassembled WGS sequence"/>
</dbReference>
<proteinExistence type="inferred from homology"/>
<evidence type="ECO:0000259" key="2">
    <source>
        <dbReference type="Pfam" id="PF00156"/>
    </source>
</evidence>
<accession>A0ABP6UTJ4</accession>
<dbReference type="Pfam" id="PF01738">
    <property type="entry name" value="DLH"/>
    <property type="match status" value="1"/>
</dbReference>
<dbReference type="InterPro" id="IPR002925">
    <property type="entry name" value="Dienelactn_hydro"/>
</dbReference>
<dbReference type="EMBL" id="BAABBB010000003">
    <property type="protein sequence ID" value="GAA3517958.1"/>
    <property type="molecule type" value="Genomic_DNA"/>
</dbReference>
<dbReference type="GO" id="GO:0016757">
    <property type="term" value="F:glycosyltransferase activity"/>
    <property type="evidence" value="ECO:0007669"/>
    <property type="project" value="UniProtKB-KW"/>
</dbReference>